<protein>
    <submittedName>
        <fullName evidence="3">Uncharacterized protein</fullName>
    </submittedName>
</protein>
<comment type="caution">
    <text evidence="3">The sequence shown here is derived from an EMBL/GenBank/DDBJ whole genome shotgun (WGS) entry which is preliminary data.</text>
</comment>
<organism evidence="3 4">
    <name type="scientific">Candidatus Proximibacter danicus</name>
    <dbReference type="NCBI Taxonomy" id="2954365"/>
    <lineage>
        <taxon>Bacteria</taxon>
        <taxon>Pseudomonadati</taxon>
        <taxon>Pseudomonadota</taxon>
        <taxon>Betaproteobacteria</taxon>
        <taxon>Candidatus Proximibacter</taxon>
    </lineage>
</organism>
<evidence type="ECO:0000313" key="4">
    <source>
        <dbReference type="Proteomes" id="UP000886689"/>
    </source>
</evidence>
<name>A0A9D7K4G9_9PROT</name>
<proteinExistence type="predicted"/>
<sequence>MTEIEELKVRTRIADAELVLIERIRWGMAALFAAFLEAAIFHSWELPVGFGVAVVLFLPYWHRKRYNEAWDAYEKATGTGKFAPPPVPENEAKADES</sequence>
<accession>A0A9D7K4G9</accession>
<dbReference type="AlphaFoldDB" id="A0A9D7K4G9"/>
<dbReference type="Proteomes" id="UP000886689">
    <property type="component" value="Unassembled WGS sequence"/>
</dbReference>
<dbReference type="EMBL" id="JADJUC010000007">
    <property type="protein sequence ID" value="MBK8524211.1"/>
    <property type="molecule type" value="Genomic_DNA"/>
</dbReference>
<keyword evidence="2" id="KW-1133">Transmembrane helix</keyword>
<keyword evidence="2" id="KW-0812">Transmembrane</keyword>
<feature type="transmembrane region" description="Helical" evidence="2">
    <location>
        <begin position="28"/>
        <end position="58"/>
    </location>
</feature>
<reference evidence="3" key="1">
    <citation type="submission" date="2020-10" db="EMBL/GenBank/DDBJ databases">
        <title>Connecting structure to function with the recovery of over 1000 high-quality activated sludge metagenome-assembled genomes encoding full-length rRNA genes using long-read sequencing.</title>
        <authorList>
            <person name="Singleton C.M."/>
            <person name="Petriglieri F."/>
            <person name="Kristensen J.M."/>
            <person name="Kirkegaard R.H."/>
            <person name="Michaelsen T.Y."/>
            <person name="Andersen M.H."/>
            <person name="Karst S.M."/>
            <person name="Dueholm M.S."/>
            <person name="Nielsen P.H."/>
            <person name="Albertsen M."/>
        </authorList>
    </citation>
    <scope>NUCLEOTIDE SEQUENCE</scope>
    <source>
        <strain evidence="3">Hirt_18-Q3-R61-65_BATAC.395</strain>
    </source>
</reference>
<gene>
    <name evidence="3" type="ORF">IPL58_08820</name>
</gene>
<keyword evidence="2" id="KW-0472">Membrane</keyword>
<evidence type="ECO:0000256" key="1">
    <source>
        <dbReference type="SAM" id="MobiDB-lite"/>
    </source>
</evidence>
<evidence type="ECO:0000313" key="3">
    <source>
        <dbReference type="EMBL" id="MBK8524211.1"/>
    </source>
</evidence>
<feature type="region of interest" description="Disordered" evidence="1">
    <location>
        <begin position="78"/>
        <end position="97"/>
    </location>
</feature>
<evidence type="ECO:0000256" key="2">
    <source>
        <dbReference type="SAM" id="Phobius"/>
    </source>
</evidence>